<evidence type="ECO:0000313" key="6">
    <source>
        <dbReference type="Proteomes" id="UP000006727"/>
    </source>
</evidence>
<feature type="compositionally biased region" description="Low complexity" evidence="4">
    <location>
        <begin position="27"/>
        <end position="45"/>
    </location>
</feature>
<organism evidence="5 6">
    <name type="scientific">Physcomitrium patens</name>
    <name type="common">Spreading-leaved earth moss</name>
    <name type="synonym">Physcomitrella patens</name>
    <dbReference type="NCBI Taxonomy" id="3218"/>
    <lineage>
        <taxon>Eukaryota</taxon>
        <taxon>Viridiplantae</taxon>
        <taxon>Streptophyta</taxon>
        <taxon>Embryophyta</taxon>
        <taxon>Bryophyta</taxon>
        <taxon>Bryophytina</taxon>
        <taxon>Bryopsida</taxon>
        <taxon>Funariidae</taxon>
        <taxon>Funariales</taxon>
        <taxon>Funariaceae</taxon>
        <taxon>Physcomitrium</taxon>
    </lineage>
</organism>
<dbReference type="Proteomes" id="UP000006727">
    <property type="component" value="Chromosome 1"/>
</dbReference>
<feature type="compositionally biased region" description="Gly residues" evidence="4">
    <location>
        <begin position="105"/>
        <end position="121"/>
    </location>
</feature>
<proteinExistence type="inferred from homology"/>
<dbReference type="Pfam" id="PF03985">
    <property type="entry name" value="Paf1"/>
    <property type="match status" value="1"/>
</dbReference>
<feature type="compositionally biased region" description="Polar residues" evidence="4">
    <location>
        <begin position="124"/>
        <end position="134"/>
    </location>
</feature>
<dbReference type="FunCoup" id="A0A7I4BX21">
    <property type="interactions" value="4123"/>
</dbReference>
<dbReference type="PANTHER" id="PTHR23188:SF12">
    <property type="entry name" value="RNA POLYMERASE II-ASSOCIATED FACTOR 1 HOMOLOG"/>
    <property type="match status" value="1"/>
</dbReference>
<name>A0A7I4BX21_PHYPA</name>
<dbReference type="InParanoid" id="A0A7I4BX21"/>
<dbReference type="GO" id="GO:0016593">
    <property type="term" value="C:Cdc73/Paf1 complex"/>
    <property type="evidence" value="ECO:0000318"/>
    <property type="project" value="GO_Central"/>
</dbReference>
<evidence type="ECO:0000256" key="2">
    <source>
        <dbReference type="ARBA" id="ARBA00007560"/>
    </source>
</evidence>
<gene>
    <name evidence="5" type="primary">LOC112291222</name>
</gene>
<dbReference type="PANTHER" id="PTHR23188">
    <property type="entry name" value="RNA POLYMERASE II-ASSOCIATED FACTOR 1 HOMOLOG"/>
    <property type="match status" value="1"/>
</dbReference>
<reference evidence="5" key="3">
    <citation type="submission" date="2020-12" db="UniProtKB">
        <authorList>
            <consortium name="EnsemblPlants"/>
        </authorList>
    </citation>
    <scope>IDENTIFICATION</scope>
</reference>
<dbReference type="GO" id="GO:0003682">
    <property type="term" value="F:chromatin binding"/>
    <property type="evidence" value="ECO:0000318"/>
    <property type="project" value="GO_Central"/>
</dbReference>
<feature type="compositionally biased region" description="Pro residues" evidence="4">
    <location>
        <begin position="8"/>
        <end position="22"/>
    </location>
</feature>
<dbReference type="InterPro" id="IPR007133">
    <property type="entry name" value="RNA_pol_II-assoc_Paf1"/>
</dbReference>
<feature type="compositionally biased region" description="Basic and acidic residues" evidence="4">
    <location>
        <begin position="137"/>
        <end position="165"/>
    </location>
</feature>
<dbReference type="EnsemblPlants" id="Pp3c1_7460V3.2">
    <property type="protein sequence ID" value="Pp3c1_7460V3.2"/>
    <property type="gene ID" value="Pp3c1_7460"/>
</dbReference>
<accession>A0A7I4BX21</accession>
<evidence type="ECO:0000256" key="1">
    <source>
        <dbReference type="ARBA" id="ARBA00004123"/>
    </source>
</evidence>
<reference evidence="5 6" key="2">
    <citation type="journal article" date="2018" name="Plant J.">
        <title>The Physcomitrella patens chromosome-scale assembly reveals moss genome structure and evolution.</title>
        <authorList>
            <person name="Lang D."/>
            <person name="Ullrich K.K."/>
            <person name="Murat F."/>
            <person name="Fuchs J."/>
            <person name="Jenkins J."/>
            <person name="Haas F.B."/>
            <person name="Piednoel M."/>
            <person name="Gundlach H."/>
            <person name="Van Bel M."/>
            <person name="Meyberg R."/>
            <person name="Vives C."/>
            <person name="Morata J."/>
            <person name="Symeonidi A."/>
            <person name="Hiss M."/>
            <person name="Muchero W."/>
            <person name="Kamisugi Y."/>
            <person name="Saleh O."/>
            <person name="Blanc G."/>
            <person name="Decker E.L."/>
            <person name="van Gessel N."/>
            <person name="Grimwood J."/>
            <person name="Hayes R.D."/>
            <person name="Graham S.W."/>
            <person name="Gunter L.E."/>
            <person name="McDaniel S.F."/>
            <person name="Hoernstein S.N.W."/>
            <person name="Larsson A."/>
            <person name="Li F.W."/>
            <person name="Perroud P.F."/>
            <person name="Phillips J."/>
            <person name="Ranjan P."/>
            <person name="Rokshar D.S."/>
            <person name="Rothfels C.J."/>
            <person name="Schneider L."/>
            <person name="Shu S."/>
            <person name="Stevenson D.W."/>
            <person name="Thummler F."/>
            <person name="Tillich M."/>
            <person name="Villarreal Aguilar J.C."/>
            <person name="Widiez T."/>
            <person name="Wong G.K."/>
            <person name="Wymore A."/>
            <person name="Zhang Y."/>
            <person name="Zimmer A.D."/>
            <person name="Quatrano R.S."/>
            <person name="Mayer K.F.X."/>
            <person name="Goodstein D."/>
            <person name="Casacuberta J.M."/>
            <person name="Vandepoele K."/>
            <person name="Reski R."/>
            <person name="Cuming A.C."/>
            <person name="Tuskan G.A."/>
            <person name="Maumus F."/>
            <person name="Salse J."/>
            <person name="Schmutz J."/>
            <person name="Rensing S.A."/>
        </authorList>
    </citation>
    <scope>NUCLEOTIDE SEQUENCE [LARGE SCALE GENOMIC DNA]</scope>
    <source>
        <strain evidence="5 6">cv. Gransden 2004</strain>
    </source>
</reference>
<comment type="subcellular location">
    <subcellularLocation>
        <location evidence="1">Nucleus</location>
    </subcellularLocation>
</comment>
<evidence type="ECO:0008006" key="7">
    <source>
        <dbReference type="Google" id="ProtNLM"/>
    </source>
</evidence>
<feature type="compositionally biased region" description="Acidic residues" evidence="4">
    <location>
        <begin position="607"/>
        <end position="616"/>
    </location>
</feature>
<evidence type="ECO:0000256" key="4">
    <source>
        <dbReference type="SAM" id="MobiDB-lite"/>
    </source>
</evidence>
<dbReference type="AlphaFoldDB" id="A0A7I4BX21"/>
<comment type="similarity">
    <text evidence="2">Belongs to the PAF1 family.</text>
</comment>
<dbReference type="EMBL" id="ABEU02000001">
    <property type="status" value="NOT_ANNOTATED_CDS"/>
    <property type="molecule type" value="Genomic_DNA"/>
</dbReference>
<feature type="region of interest" description="Disordered" evidence="4">
    <location>
        <begin position="551"/>
        <end position="616"/>
    </location>
</feature>
<evidence type="ECO:0000256" key="3">
    <source>
        <dbReference type="ARBA" id="ARBA00023242"/>
    </source>
</evidence>
<protein>
    <recommendedName>
        <fullName evidence="7">Paf1 complex protein</fullName>
    </recommendedName>
</protein>
<keyword evidence="6" id="KW-1185">Reference proteome</keyword>
<dbReference type="GO" id="GO:0000993">
    <property type="term" value="F:RNA polymerase II complex binding"/>
    <property type="evidence" value="ECO:0000318"/>
    <property type="project" value="GO_Central"/>
</dbReference>
<evidence type="ECO:0000313" key="5">
    <source>
        <dbReference type="EnsemblPlants" id="Pp3c1_7460V3.2"/>
    </source>
</evidence>
<feature type="compositionally biased region" description="Basic and acidic residues" evidence="4">
    <location>
        <begin position="569"/>
        <end position="582"/>
    </location>
</feature>
<sequence>MASSMYPGNPPPGRPPVPPPPGAWGNHYGPPMHYGPPGHYPVPMGFNPNGQLPMPLPLPPHHGGYPGGPLLPGHLPPGGAYPGVPHYGAQPPPPPGAGVQKISAGPGGPQQGVVQGQGGFGNRVPQQGGTSQVDSVPGRREETKEERNERKKREYYEKKRQEEKRQRGKGQPMRPGAGSSKPANNGSRDAYADKKVASSVGDKIENRLKRPSTFLCKIKFRNDLPDSTAQPKLMHINTDKDRYTRYQFTSLEKNWKHKLHVEPDLGIPLDLLDISNYNMNFLGCRKIDASVPLDPEDAALLLDDEVKVKKDSSGIRKKDRPTDKGVAWLVKTQYVSPINLDPAKQAMTEKQAKDLREQREGRRIDVEAGNDRQQQIEAIEESFRAAKQLPKHLTKPELEPVEILPLLPDFERMGDQYVHMVFDTDPLTDAPGLTDLDQDARLEIESRAIVKSFTIATSDESKPEKFIGYMVPKPDELDRNFYDDEEEIQYTWVREYHWDIRPDDSKNFVFCFSEDAVHYLPLGTKLVLQKKKAKDGKSKYDTEDRDFPVPASVTVIRRDPTQDEEDIREDAREKFMEGGDTYRRKRSRSPEDDIPVSTKRRGRQDDYSDEEDEMSV</sequence>
<keyword evidence="3" id="KW-0539">Nucleus</keyword>
<dbReference type="Gramene" id="Pp3c1_7460V3.2">
    <property type="protein sequence ID" value="Pp3c1_7460V3.2"/>
    <property type="gene ID" value="Pp3c1_7460"/>
</dbReference>
<feature type="region of interest" description="Disordered" evidence="4">
    <location>
        <begin position="1"/>
        <end position="193"/>
    </location>
</feature>
<reference evidence="5 6" key="1">
    <citation type="journal article" date="2008" name="Science">
        <title>The Physcomitrella genome reveals evolutionary insights into the conquest of land by plants.</title>
        <authorList>
            <person name="Rensing S."/>
            <person name="Lang D."/>
            <person name="Zimmer A."/>
            <person name="Terry A."/>
            <person name="Salamov A."/>
            <person name="Shapiro H."/>
            <person name="Nishiyama T."/>
            <person name="Perroud P.-F."/>
            <person name="Lindquist E."/>
            <person name="Kamisugi Y."/>
            <person name="Tanahashi T."/>
            <person name="Sakakibara K."/>
            <person name="Fujita T."/>
            <person name="Oishi K."/>
            <person name="Shin-I T."/>
            <person name="Kuroki Y."/>
            <person name="Toyoda A."/>
            <person name="Suzuki Y."/>
            <person name="Hashimoto A."/>
            <person name="Yamaguchi K."/>
            <person name="Sugano A."/>
            <person name="Kohara Y."/>
            <person name="Fujiyama A."/>
            <person name="Anterola A."/>
            <person name="Aoki S."/>
            <person name="Ashton N."/>
            <person name="Barbazuk W.B."/>
            <person name="Barker E."/>
            <person name="Bennetzen J."/>
            <person name="Bezanilla M."/>
            <person name="Blankenship R."/>
            <person name="Cho S.H."/>
            <person name="Dutcher S."/>
            <person name="Estelle M."/>
            <person name="Fawcett J.A."/>
            <person name="Gundlach H."/>
            <person name="Hanada K."/>
            <person name="Heyl A."/>
            <person name="Hicks K.A."/>
            <person name="Hugh J."/>
            <person name="Lohr M."/>
            <person name="Mayer K."/>
            <person name="Melkozernov A."/>
            <person name="Murata T."/>
            <person name="Nelson D."/>
            <person name="Pils B."/>
            <person name="Prigge M."/>
            <person name="Reiss B."/>
            <person name="Renner T."/>
            <person name="Rombauts S."/>
            <person name="Rushton P."/>
            <person name="Sanderfoot A."/>
            <person name="Schween G."/>
            <person name="Shiu S.-H."/>
            <person name="Stueber K."/>
            <person name="Theodoulou F.L."/>
            <person name="Tu H."/>
            <person name="Van de Peer Y."/>
            <person name="Verrier P.J."/>
            <person name="Waters E."/>
            <person name="Wood A."/>
            <person name="Yang L."/>
            <person name="Cove D."/>
            <person name="Cuming A."/>
            <person name="Hasebe M."/>
            <person name="Lucas S."/>
            <person name="Mishler D.B."/>
            <person name="Reski R."/>
            <person name="Grigoriev I."/>
            <person name="Quatrano R.S."/>
            <person name="Boore J.L."/>
        </authorList>
    </citation>
    <scope>NUCLEOTIDE SEQUENCE [LARGE SCALE GENOMIC DNA]</scope>
    <source>
        <strain evidence="5 6">cv. Gransden 2004</strain>
    </source>
</reference>
<dbReference type="GO" id="GO:0006368">
    <property type="term" value="P:transcription elongation by RNA polymerase II"/>
    <property type="evidence" value="ECO:0007669"/>
    <property type="project" value="InterPro"/>
</dbReference>